<keyword evidence="1" id="KW-0472">Membrane</keyword>
<reference evidence="2" key="1">
    <citation type="submission" date="2010-07" db="EMBL/GenBank/DDBJ databases">
        <title>Complete sequence of Brevundimonas subvibrioides ATCC 15264.</title>
        <authorList>
            <consortium name="US DOE Joint Genome Institute"/>
            <person name="Lucas S."/>
            <person name="Copeland A."/>
            <person name="Lapidus A."/>
            <person name="Cheng J.-F."/>
            <person name="Bruce D."/>
            <person name="Goodwin L."/>
            <person name="Pitluck S."/>
            <person name="Zhang X."/>
            <person name="Detter J.C."/>
            <person name="Han C."/>
            <person name="Tapia R."/>
            <person name="Land M."/>
            <person name="Hauser L."/>
            <person name="Chang Y.-J."/>
            <person name="Jeffries C."/>
            <person name="Kyrpides N."/>
            <person name="Ivanova N."/>
            <person name="Ovchinnikova G."/>
            <person name="Brown P.J.B."/>
            <person name="Brun Y.V."/>
            <person name="Woyke T."/>
        </authorList>
    </citation>
    <scope>NUCLEOTIDE SEQUENCE</scope>
    <source>
        <strain evidence="2">ATCC 15264</strain>
    </source>
</reference>
<sequence length="181" mass="19232">MPHYARIIAMVVLGLVAVGGMAWRLIKPTPVPLYEETARLSPDIRGHLQALRVEAKFAPEGDYPGPKGPKTRARLSAVIDDLLDDILSEPDGPLEASDLAGRLGLAVAAVSKRTEADARRAHGYMLEIWWIFGFRSAAGYFTPGDGAGVVDGWAEPLPPGWTSADGRAAPLQGAVNLQGAP</sequence>
<keyword evidence="1" id="KW-1133">Transmembrane helix</keyword>
<protein>
    <submittedName>
        <fullName evidence="2">Uncharacterized protein</fullName>
    </submittedName>
</protein>
<evidence type="ECO:0000313" key="3">
    <source>
        <dbReference type="Proteomes" id="UP000002696"/>
    </source>
</evidence>
<dbReference type="BioCyc" id="BSUB633149:G1GM8-3162-MONOMER"/>
<dbReference type="HOGENOM" id="CLU_1486364_0_0_5"/>
<keyword evidence="1" id="KW-0812">Transmembrane</keyword>
<proteinExistence type="predicted"/>
<dbReference type="AlphaFoldDB" id="D9QFD6"/>
<evidence type="ECO:0000313" key="2">
    <source>
        <dbReference type="EMBL" id="ADL02451.1"/>
    </source>
</evidence>
<dbReference type="Proteomes" id="UP000002696">
    <property type="component" value="Chromosome"/>
</dbReference>
<name>D9QFD6_BRESC</name>
<accession>D9QFD6</accession>
<evidence type="ECO:0000256" key="1">
    <source>
        <dbReference type="SAM" id="Phobius"/>
    </source>
</evidence>
<gene>
    <name evidence="2" type="ordered locus">Bresu_3145</name>
</gene>
<organism evidence="2 3">
    <name type="scientific">Brevundimonas subvibrioides (strain ATCC 15264 / DSM 4735 / LMG 14903 / NBRC 16000 / CB 81)</name>
    <name type="common">Caulobacter subvibrioides</name>
    <dbReference type="NCBI Taxonomy" id="633149"/>
    <lineage>
        <taxon>Bacteria</taxon>
        <taxon>Pseudomonadati</taxon>
        <taxon>Pseudomonadota</taxon>
        <taxon>Alphaproteobacteria</taxon>
        <taxon>Caulobacterales</taxon>
        <taxon>Caulobacteraceae</taxon>
        <taxon>Brevundimonas</taxon>
    </lineage>
</organism>
<keyword evidence="3" id="KW-1185">Reference proteome</keyword>
<dbReference type="RefSeq" id="WP_013270551.1">
    <property type="nucleotide sequence ID" value="NC_014375.1"/>
</dbReference>
<dbReference type="InParanoid" id="D9QFD6"/>
<dbReference type="EMBL" id="CP002102">
    <property type="protein sequence ID" value="ADL02451.1"/>
    <property type="molecule type" value="Genomic_DNA"/>
</dbReference>
<feature type="transmembrane region" description="Helical" evidence="1">
    <location>
        <begin position="7"/>
        <end position="26"/>
    </location>
</feature>
<dbReference type="STRING" id="633149.Bresu_3145"/>
<dbReference type="KEGG" id="bsb:Bresu_3145"/>
<dbReference type="OrthoDB" id="8230863at2"/>